<protein>
    <submittedName>
        <fullName evidence="2">Uncharacterized protein</fullName>
    </submittedName>
</protein>
<feature type="compositionally biased region" description="Basic and acidic residues" evidence="1">
    <location>
        <begin position="92"/>
        <end position="103"/>
    </location>
</feature>
<sequence>MTLSSSSEHRAPVHQHRPVHHVWGVICPSVLREVQNRDHERHETHGHHTGRNGERTKVPRAFLERFPRIGDSEHCWHCEGDEGADCPDGEDGVDRRSAAKHEQQQQLAQKPVGPHSVDGGLCGGVDVRPDFRERETAVSRVRKEHSGRGNHTGKGHGEGENNGERGQRDDSFFGHDLRQKRDVRLAQLVVDRVVNVDDRVRHGELENEPENASDGGRQHDGPRSGHLGVAALLGKVERRVESGHRPDHGHETHQNADPVRPLGKVGDSPGRVVAVELGKPLVASVVAAEDDNEGDEQK</sequence>
<feature type="region of interest" description="Disordered" evidence="1">
    <location>
        <begin position="37"/>
        <end position="57"/>
    </location>
</feature>
<feature type="compositionally biased region" description="Basic and acidic residues" evidence="1">
    <location>
        <begin position="127"/>
        <end position="137"/>
    </location>
</feature>
<comment type="caution">
    <text evidence="2">The sequence shown here is derived from an EMBL/GenBank/DDBJ whole genome shotgun (WGS) entry which is preliminary data.</text>
</comment>
<name>A0AAN6DFN0_PICAN</name>
<organism evidence="2 3">
    <name type="scientific">Pichia angusta</name>
    <name type="common">Yeast</name>
    <name type="synonym">Hansenula polymorpha</name>
    <dbReference type="NCBI Taxonomy" id="870730"/>
    <lineage>
        <taxon>Eukaryota</taxon>
        <taxon>Fungi</taxon>
        <taxon>Dikarya</taxon>
        <taxon>Ascomycota</taxon>
        <taxon>Saccharomycotina</taxon>
        <taxon>Pichiomycetes</taxon>
        <taxon>Pichiales</taxon>
        <taxon>Pichiaceae</taxon>
        <taxon>Ogataea</taxon>
    </lineage>
</organism>
<gene>
    <name evidence="2" type="ORF">KL928_002846</name>
</gene>
<feature type="compositionally biased region" description="Basic and acidic residues" evidence="1">
    <location>
        <begin position="235"/>
        <end position="254"/>
    </location>
</feature>
<accession>A0AAN6DFN0</accession>
<dbReference type="EMBL" id="JAHLUX010000005">
    <property type="protein sequence ID" value="KAG7818978.1"/>
    <property type="molecule type" value="Genomic_DNA"/>
</dbReference>
<dbReference type="AlphaFoldDB" id="A0AAN6DFN0"/>
<proteinExistence type="predicted"/>
<evidence type="ECO:0000313" key="3">
    <source>
        <dbReference type="Proteomes" id="UP001196530"/>
    </source>
</evidence>
<feature type="region of interest" description="Disordered" evidence="1">
    <location>
        <begin position="86"/>
        <end position="174"/>
    </location>
</feature>
<feature type="compositionally biased region" description="Basic and acidic residues" evidence="1">
    <location>
        <begin position="155"/>
        <end position="174"/>
    </location>
</feature>
<dbReference type="RefSeq" id="XP_043060000.1">
    <property type="nucleotide sequence ID" value="XM_043203367.1"/>
</dbReference>
<feature type="region of interest" description="Disordered" evidence="1">
    <location>
        <begin position="200"/>
        <end position="269"/>
    </location>
</feature>
<dbReference type="Proteomes" id="UP001196530">
    <property type="component" value="Unassembled WGS sequence"/>
</dbReference>
<dbReference type="GeneID" id="66126897"/>
<evidence type="ECO:0000313" key="2">
    <source>
        <dbReference type="EMBL" id="KAG7818978.1"/>
    </source>
</evidence>
<evidence type="ECO:0000256" key="1">
    <source>
        <dbReference type="SAM" id="MobiDB-lite"/>
    </source>
</evidence>
<reference evidence="2" key="1">
    <citation type="journal article" date="2021" name="G3 (Bethesda)">
        <title>Genomic diversity, chromosomal rearrangements, and interspecies hybridization in the ogataea polymorpha species complex.</title>
        <authorList>
            <person name="Hanson S.J."/>
            <person name="Cinneide E.O."/>
            <person name="Salzberg L.I."/>
            <person name="Wolfe K.H."/>
            <person name="McGowan J."/>
            <person name="Fitzpatrick D.A."/>
            <person name="Matlin K."/>
        </authorList>
    </citation>
    <scope>NUCLEOTIDE SEQUENCE</scope>
    <source>
        <strain evidence="2">61-244</strain>
    </source>
</reference>